<dbReference type="Gene3D" id="3.30.420.280">
    <property type="match status" value="1"/>
</dbReference>
<dbReference type="Gene3D" id="3.40.50.300">
    <property type="entry name" value="P-loop containing nucleotide triphosphate hydrolases"/>
    <property type="match status" value="1"/>
</dbReference>
<reference evidence="1" key="1">
    <citation type="journal article" date="2015" name="Nature">
        <title>Complex archaea that bridge the gap between prokaryotes and eukaryotes.</title>
        <authorList>
            <person name="Spang A."/>
            <person name="Saw J.H."/>
            <person name="Jorgensen S.L."/>
            <person name="Zaremba-Niedzwiedzka K."/>
            <person name="Martijn J."/>
            <person name="Lind A.E."/>
            <person name="van Eijk R."/>
            <person name="Schleper C."/>
            <person name="Guy L."/>
            <person name="Ettema T.J."/>
        </authorList>
    </citation>
    <scope>NUCLEOTIDE SEQUENCE</scope>
</reference>
<gene>
    <name evidence="1" type="ORF">LCGC14_2262730</name>
</gene>
<sequence length="307" mass="35410">MASLPPRHWPSIDHSPFIGASNPGSVGHAWVKRLWIDRQFVDDDARLDPDDFLFIPARVGENPYLPQSYLDTLNSLPDAMRRAMLEGDWTAFVGQVFDEWREHLHVIDPFEIPADWMRWTGTDYGFAAPFCTLWAAKSPDRQRIVIYRELYEKGWRAKEQAIRIKDASKGERIWIYAADPSMFAKRRETVGDSIADEYKKAGVKLRPANNDRLAGWAVVHDALNWKEMPGTGRLIKPPRLQVFRTCTNLIRTLPALPYDPIKVEDVDTDAEDHAGDTLRYLLMAERGSEWKRPKGPVNLVDLMERRR</sequence>
<accession>A0A0F9FBL1</accession>
<dbReference type="InterPro" id="IPR027417">
    <property type="entry name" value="P-loop_NTPase"/>
</dbReference>
<dbReference type="EMBL" id="LAZR01031105">
    <property type="protein sequence ID" value="KKL54705.1"/>
    <property type="molecule type" value="Genomic_DNA"/>
</dbReference>
<proteinExistence type="predicted"/>
<comment type="caution">
    <text evidence="1">The sequence shown here is derived from an EMBL/GenBank/DDBJ whole genome shotgun (WGS) entry which is preliminary data.</text>
</comment>
<name>A0A0F9FBL1_9ZZZZ</name>
<protein>
    <recommendedName>
        <fullName evidence="2">Terminase large subunit gp17-like C-terminal domain-containing protein</fullName>
    </recommendedName>
</protein>
<organism evidence="1">
    <name type="scientific">marine sediment metagenome</name>
    <dbReference type="NCBI Taxonomy" id="412755"/>
    <lineage>
        <taxon>unclassified sequences</taxon>
        <taxon>metagenomes</taxon>
        <taxon>ecological metagenomes</taxon>
    </lineage>
</organism>
<evidence type="ECO:0000313" key="1">
    <source>
        <dbReference type="EMBL" id="KKL54705.1"/>
    </source>
</evidence>
<dbReference type="AlphaFoldDB" id="A0A0F9FBL1"/>
<evidence type="ECO:0008006" key="2">
    <source>
        <dbReference type="Google" id="ProtNLM"/>
    </source>
</evidence>